<evidence type="ECO:0000259" key="1">
    <source>
        <dbReference type="PROSITE" id="PS51819"/>
    </source>
</evidence>
<evidence type="ECO:0000313" key="3">
    <source>
        <dbReference type="EMBL" id="MEY9471770.1"/>
    </source>
</evidence>
<comment type="caution">
    <text evidence="2">The sequence shown here is derived from an EMBL/GenBank/DDBJ whole genome shotgun (WGS) entry which is preliminary data.</text>
</comment>
<dbReference type="OrthoDB" id="9806868at2"/>
<dbReference type="PANTHER" id="PTHR34109">
    <property type="entry name" value="BNAUNNG04460D PROTEIN-RELATED"/>
    <property type="match status" value="1"/>
</dbReference>
<dbReference type="Proteomes" id="UP000051380">
    <property type="component" value="Unassembled WGS sequence"/>
</dbReference>
<dbReference type="GeneID" id="93180480"/>
<proteinExistence type="predicted"/>
<name>A0A0R3CJ84_9BRAD</name>
<dbReference type="InterPro" id="IPR037523">
    <property type="entry name" value="VOC_core"/>
</dbReference>
<dbReference type="PANTHER" id="PTHR34109:SF1">
    <property type="entry name" value="VOC DOMAIN-CONTAINING PROTEIN"/>
    <property type="match status" value="1"/>
</dbReference>
<dbReference type="InterPro" id="IPR004360">
    <property type="entry name" value="Glyas_Fos-R_dOase_dom"/>
</dbReference>
<evidence type="ECO:0000313" key="4">
    <source>
        <dbReference type="Proteomes" id="UP000051380"/>
    </source>
</evidence>
<organism evidence="2 4">
    <name type="scientific">Bradyrhizobium yuanmingense</name>
    <dbReference type="NCBI Taxonomy" id="108015"/>
    <lineage>
        <taxon>Bacteria</taxon>
        <taxon>Pseudomonadati</taxon>
        <taxon>Pseudomonadota</taxon>
        <taxon>Alphaproteobacteria</taxon>
        <taxon>Hyphomicrobiales</taxon>
        <taxon>Nitrobacteraceae</taxon>
        <taxon>Bradyrhizobium</taxon>
    </lineage>
</organism>
<evidence type="ECO:0000313" key="2">
    <source>
        <dbReference type="EMBL" id="KRP94574.1"/>
    </source>
</evidence>
<keyword evidence="5" id="KW-1185">Reference proteome</keyword>
<dbReference type="Proteomes" id="UP001565474">
    <property type="component" value="Unassembled WGS sequence"/>
</dbReference>
<dbReference type="InterPro" id="IPR029068">
    <property type="entry name" value="Glyas_Bleomycin-R_OHBP_Dase"/>
</dbReference>
<dbReference type="AlphaFoldDB" id="A0A0R3CJ84"/>
<dbReference type="Pfam" id="PF00903">
    <property type="entry name" value="Glyoxalase"/>
    <property type="match status" value="1"/>
</dbReference>
<feature type="domain" description="VOC" evidence="1">
    <location>
        <begin position="10"/>
        <end position="133"/>
    </location>
</feature>
<dbReference type="STRING" id="108015.GA0061099_1002728"/>
<dbReference type="EMBL" id="LJYF01000029">
    <property type="protein sequence ID" value="KRP94574.1"/>
    <property type="molecule type" value="Genomic_DNA"/>
</dbReference>
<reference evidence="2 4" key="1">
    <citation type="submission" date="2015-09" db="EMBL/GenBank/DDBJ databases">
        <title>Draft Genome Sequence of the Strain BR 3267 (Bradyrhizobium yuanmingense) recommended as inoculant for cowpea in Brazil.</title>
        <authorList>
            <person name="Simoes-Araujo J.L."/>
            <person name="Zilli J.E."/>
        </authorList>
    </citation>
    <scope>NUCLEOTIDE SEQUENCE [LARGE SCALE GENOMIC DNA]</scope>
    <source>
        <strain evidence="2 4">BR3267</strain>
    </source>
</reference>
<dbReference type="SUPFAM" id="SSF54593">
    <property type="entry name" value="Glyoxalase/Bleomycin resistance protein/Dihydroxybiphenyl dioxygenase"/>
    <property type="match status" value="1"/>
</dbReference>
<dbReference type="PROSITE" id="PS51819">
    <property type="entry name" value="VOC"/>
    <property type="match status" value="1"/>
</dbReference>
<sequence>MNQPNGYEAPRLYHTMRCKDAEAMIAWLKNVLGFTERVVYRKEGTVVHAELAFGSSILMLGAHRDDAYGKLVGDIGGRRTDAVYLAVEDPDALFQKVKAAGAQIEMEPYTTDYGSRDFAARDPEGGLWSFGTYWPKVGEQPLAG</sequence>
<accession>A0A0R3CJ84</accession>
<dbReference type="RefSeq" id="WP_036042786.1">
    <property type="nucleotide sequence ID" value="NZ_CP104173.1"/>
</dbReference>
<evidence type="ECO:0000313" key="5">
    <source>
        <dbReference type="Proteomes" id="UP001565474"/>
    </source>
</evidence>
<gene>
    <name evidence="3" type="ORF">ABH992_004169</name>
    <name evidence="2" type="ORF">AOQ72_25795</name>
</gene>
<dbReference type="EMBL" id="JBGBZN010000002">
    <property type="protein sequence ID" value="MEY9471770.1"/>
    <property type="molecule type" value="Genomic_DNA"/>
</dbReference>
<dbReference type="Gene3D" id="3.30.720.110">
    <property type="match status" value="1"/>
</dbReference>
<reference evidence="3 5" key="2">
    <citation type="submission" date="2024-07" db="EMBL/GenBank/DDBJ databases">
        <title>Genomic Encyclopedia of Type Strains, Phase V (KMG-V): Genome sequencing to study the core and pangenomes of soil and plant-associated prokaryotes.</title>
        <authorList>
            <person name="Whitman W."/>
        </authorList>
    </citation>
    <scope>NUCLEOTIDE SEQUENCE [LARGE SCALE GENOMIC DNA]</scope>
    <source>
        <strain evidence="3 5">USDA 222</strain>
    </source>
</reference>
<dbReference type="Gene3D" id="3.30.720.120">
    <property type="match status" value="1"/>
</dbReference>
<dbReference type="CDD" id="cd08355">
    <property type="entry name" value="TioX_like"/>
    <property type="match status" value="1"/>
</dbReference>
<protein>
    <submittedName>
        <fullName evidence="2 3">Glyoxalase</fullName>
    </submittedName>
</protein>